<proteinExistence type="predicted"/>
<accession>B8J9J0</accession>
<dbReference type="Proteomes" id="UP000007089">
    <property type="component" value="Chromosome"/>
</dbReference>
<feature type="chain" id="PRO_5002874814" description="DUF1329 domain-containing protein" evidence="1">
    <location>
        <begin position="25"/>
        <end position="448"/>
    </location>
</feature>
<keyword evidence="1" id="KW-0732">Signal</keyword>
<dbReference type="Pfam" id="PF07044">
    <property type="entry name" value="DUF1329"/>
    <property type="match status" value="1"/>
</dbReference>
<name>B8J9J0_ANAD2</name>
<gene>
    <name evidence="2" type="ordered locus">A2cp1_4060</name>
</gene>
<evidence type="ECO:0000313" key="3">
    <source>
        <dbReference type="Proteomes" id="UP000007089"/>
    </source>
</evidence>
<evidence type="ECO:0000313" key="2">
    <source>
        <dbReference type="EMBL" id="ACL67378.1"/>
    </source>
</evidence>
<dbReference type="Gene3D" id="2.50.20.10">
    <property type="entry name" value="Lipoprotein localisation LolA/LolB/LppX"/>
    <property type="match status" value="1"/>
</dbReference>
<evidence type="ECO:0008006" key="4">
    <source>
        <dbReference type="Google" id="ProtNLM"/>
    </source>
</evidence>
<dbReference type="InterPro" id="IPR010752">
    <property type="entry name" value="DUF1329"/>
</dbReference>
<dbReference type="RefSeq" id="WP_015935104.1">
    <property type="nucleotide sequence ID" value="NC_011891.1"/>
</dbReference>
<dbReference type="AlphaFoldDB" id="B8J9J0"/>
<protein>
    <recommendedName>
        <fullName evidence="4">DUF1329 domain-containing protein</fullName>
    </recommendedName>
</protein>
<dbReference type="EMBL" id="CP001359">
    <property type="protein sequence ID" value="ACL67378.1"/>
    <property type="molecule type" value="Genomic_DNA"/>
</dbReference>
<reference evidence="2" key="1">
    <citation type="submission" date="2009-01" db="EMBL/GenBank/DDBJ databases">
        <title>Complete sequence of Anaeromyxobacter dehalogenans 2CP-1.</title>
        <authorList>
            <consortium name="US DOE Joint Genome Institute"/>
            <person name="Lucas S."/>
            <person name="Copeland A."/>
            <person name="Lapidus A."/>
            <person name="Glavina del Rio T."/>
            <person name="Dalin E."/>
            <person name="Tice H."/>
            <person name="Bruce D."/>
            <person name="Goodwin L."/>
            <person name="Pitluck S."/>
            <person name="Saunders E."/>
            <person name="Brettin T."/>
            <person name="Detter J.C."/>
            <person name="Han C."/>
            <person name="Larimer F."/>
            <person name="Land M."/>
            <person name="Hauser L."/>
            <person name="Kyrpides N."/>
            <person name="Ovchinnikova G."/>
            <person name="Beliaev A.S."/>
            <person name="Richardson P."/>
        </authorList>
    </citation>
    <scope>NUCLEOTIDE SEQUENCE</scope>
    <source>
        <strain evidence="2">2CP-1</strain>
    </source>
</reference>
<dbReference type="HOGENOM" id="CLU_048734_0_0_7"/>
<feature type="signal peptide" evidence="1">
    <location>
        <begin position="1"/>
        <end position="24"/>
    </location>
</feature>
<dbReference type="KEGG" id="acp:A2cp1_4060"/>
<sequence length="448" mass="49663">MTVRERACAALLAAVLPAAVPALSPEEARQLGSTLTALGAERVGNADGTIPAYTGGLTTPPPGFVAGSGSRPDPFAAERPLLSIDAASAARHADRLSEGAKALLARYPGFRMDVYPTHRTAAFPAFVTEQTVRAATSARTTHGGVSLAGVHAAYPFPIPKTGNEAMWNHLVRFNGRCLHKRISAYRMEASGRLTHASTARVIEDYPYWTERTASPNVYFRFRIQYEAPARRAGEGFILVDPIDYLERGRRSWQYLPGQRRVRLAPDLAYDTPNAATSGAQTFDDALLFNGAMDRFDFTLVGKKEIYVPYNVYRAAYQARPEELFRKHFVNPDLFRWELHRVWVVDARLKPGKRHVYARRVFYLDEDSWAILTSDQYDARGQLWRVGIAFMAPSYDVPAMWADAFLHYDLATGGYGINSWPGKDGWIRTGACPGDAEWSPDALAGSGLR</sequence>
<evidence type="ECO:0000256" key="1">
    <source>
        <dbReference type="SAM" id="SignalP"/>
    </source>
</evidence>
<organism evidence="2 3">
    <name type="scientific">Anaeromyxobacter dehalogenans (strain ATCC BAA-258 / DSM 21875 / 2CP-1)</name>
    <dbReference type="NCBI Taxonomy" id="455488"/>
    <lineage>
        <taxon>Bacteria</taxon>
        <taxon>Pseudomonadati</taxon>
        <taxon>Myxococcota</taxon>
        <taxon>Myxococcia</taxon>
        <taxon>Myxococcales</taxon>
        <taxon>Cystobacterineae</taxon>
        <taxon>Anaeromyxobacteraceae</taxon>
        <taxon>Anaeromyxobacter</taxon>
    </lineage>
</organism>
<dbReference type="CDD" id="cd16329">
    <property type="entry name" value="LolA_like"/>
    <property type="match status" value="1"/>
</dbReference>
<keyword evidence="3" id="KW-1185">Reference proteome</keyword>